<name>A0A2J6QUJ7_HYAVF</name>
<proteinExistence type="predicted"/>
<gene>
    <name evidence="1" type="ORF">L207DRAFT_520580</name>
</gene>
<sequence length="362" mass="40221">MDTSFDFGGSTRILVTLNGNRLTGSVSPHVMAHASPIWNKFLFPPFKKLESSINIESNGSQSAGDREISRDSHLNVEPSEELDFSEDPAEALRLLLSIVHFKFNNIPVQLNLAHLWQVAMLCDQYDCVHLVKPWLSNWLATEDSAWQGAKAVQRENWLFVAWVFGRQKVFGELAQLLVLETSVNSSGKCSAQYSGAGYGPMPPDIIEGILRIRKKAIAGLLEITRKCCQEYITVLKPPPPSYMYSYQQQDRKKALCKHGHQGCDAISYGSLMGGLEAIGVKTSTTADLIEINVKQLAEKINGLTIHVYPPTNDGYKRVTHEACFTTNIKDEVAKVLSTVENPVLESHLRHLSTQATKLSHVS</sequence>
<dbReference type="STRING" id="1149755.A0A2J6QUJ7"/>
<dbReference type="OrthoDB" id="5275938at2759"/>
<evidence type="ECO:0000313" key="2">
    <source>
        <dbReference type="Proteomes" id="UP000235786"/>
    </source>
</evidence>
<organism evidence="1 2">
    <name type="scientific">Hyaloscypha variabilis (strain UAMH 11265 / GT02V1 / F)</name>
    <name type="common">Meliniomyces variabilis</name>
    <dbReference type="NCBI Taxonomy" id="1149755"/>
    <lineage>
        <taxon>Eukaryota</taxon>
        <taxon>Fungi</taxon>
        <taxon>Dikarya</taxon>
        <taxon>Ascomycota</taxon>
        <taxon>Pezizomycotina</taxon>
        <taxon>Leotiomycetes</taxon>
        <taxon>Helotiales</taxon>
        <taxon>Hyaloscyphaceae</taxon>
        <taxon>Hyaloscypha</taxon>
        <taxon>Hyaloscypha variabilis</taxon>
    </lineage>
</organism>
<dbReference type="EMBL" id="KZ613970">
    <property type="protein sequence ID" value="PMD29935.1"/>
    <property type="molecule type" value="Genomic_DNA"/>
</dbReference>
<accession>A0A2J6QUJ7</accession>
<dbReference type="Proteomes" id="UP000235786">
    <property type="component" value="Unassembled WGS sequence"/>
</dbReference>
<evidence type="ECO:0000313" key="1">
    <source>
        <dbReference type="EMBL" id="PMD29935.1"/>
    </source>
</evidence>
<reference evidence="1 2" key="1">
    <citation type="submission" date="2016-04" db="EMBL/GenBank/DDBJ databases">
        <title>A degradative enzymes factory behind the ericoid mycorrhizal symbiosis.</title>
        <authorList>
            <consortium name="DOE Joint Genome Institute"/>
            <person name="Martino E."/>
            <person name="Morin E."/>
            <person name="Grelet G."/>
            <person name="Kuo A."/>
            <person name="Kohler A."/>
            <person name="Daghino S."/>
            <person name="Barry K."/>
            <person name="Choi C."/>
            <person name="Cichocki N."/>
            <person name="Clum A."/>
            <person name="Copeland A."/>
            <person name="Hainaut M."/>
            <person name="Haridas S."/>
            <person name="Labutti K."/>
            <person name="Lindquist E."/>
            <person name="Lipzen A."/>
            <person name="Khouja H.-R."/>
            <person name="Murat C."/>
            <person name="Ohm R."/>
            <person name="Olson A."/>
            <person name="Spatafora J."/>
            <person name="Veneault-Fourrey C."/>
            <person name="Henrissat B."/>
            <person name="Grigoriev I."/>
            <person name="Martin F."/>
            <person name="Perotto S."/>
        </authorList>
    </citation>
    <scope>NUCLEOTIDE SEQUENCE [LARGE SCALE GENOMIC DNA]</scope>
    <source>
        <strain evidence="1 2">F</strain>
    </source>
</reference>
<evidence type="ECO:0008006" key="3">
    <source>
        <dbReference type="Google" id="ProtNLM"/>
    </source>
</evidence>
<keyword evidence="2" id="KW-1185">Reference proteome</keyword>
<dbReference type="AlphaFoldDB" id="A0A2J6QUJ7"/>
<protein>
    <recommendedName>
        <fullName evidence="3">BTB domain-containing protein</fullName>
    </recommendedName>
</protein>